<proteinExistence type="predicted"/>
<sequence>MTTLIISFIVFLNLAVVAWRMWATRPRLAPATRGAGALDAAGREAHHPARRATL</sequence>
<feature type="transmembrane region" description="Helical" evidence="1">
    <location>
        <begin position="6"/>
        <end position="23"/>
    </location>
</feature>
<dbReference type="RefSeq" id="WP_267847321.1">
    <property type="nucleotide sequence ID" value="NZ_JAPMXC010000001.1"/>
</dbReference>
<dbReference type="EMBL" id="JAPMXC010000001">
    <property type="protein sequence ID" value="MCY0387589.1"/>
    <property type="molecule type" value="Genomic_DNA"/>
</dbReference>
<evidence type="ECO:0000313" key="3">
    <source>
        <dbReference type="Proteomes" id="UP001082899"/>
    </source>
</evidence>
<comment type="caution">
    <text evidence="2">The sequence shown here is derived from an EMBL/GenBank/DDBJ whole genome shotgun (WGS) entry which is preliminary data.</text>
</comment>
<organism evidence="2 3">
    <name type="scientific">Robbsia betulipollinis</name>
    <dbReference type="NCBI Taxonomy" id="2981849"/>
    <lineage>
        <taxon>Bacteria</taxon>
        <taxon>Pseudomonadati</taxon>
        <taxon>Pseudomonadota</taxon>
        <taxon>Betaproteobacteria</taxon>
        <taxon>Burkholderiales</taxon>
        <taxon>Burkholderiaceae</taxon>
        <taxon>Robbsia</taxon>
    </lineage>
</organism>
<keyword evidence="1" id="KW-0472">Membrane</keyword>
<accession>A0ABT3ZM35</accession>
<dbReference type="Proteomes" id="UP001082899">
    <property type="component" value="Unassembled WGS sequence"/>
</dbReference>
<name>A0ABT3ZM35_9BURK</name>
<keyword evidence="1" id="KW-0812">Transmembrane</keyword>
<keyword evidence="1" id="KW-1133">Transmembrane helix</keyword>
<gene>
    <name evidence="2" type="ORF">OVY01_10160</name>
</gene>
<keyword evidence="3" id="KW-1185">Reference proteome</keyword>
<protein>
    <submittedName>
        <fullName evidence="2">Uncharacterized protein</fullName>
    </submittedName>
</protein>
<evidence type="ECO:0000256" key="1">
    <source>
        <dbReference type="SAM" id="Phobius"/>
    </source>
</evidence>
<reference evidence="2" key="1">
    <citation type="submission" date="2022-11" db="EMBL/GenBank/DDBJ databases">
        <title>Robbsia betulipollinis sp. nov., isolated from pollen of birch (Betula pendula).</title>
        <authorList>
            <person name="Shi H."/>
            <person name="Ambika Manirajan B."/>
            <person name="Ratering S."/>
            <person name="Geissler-Plaum R."/>
            <person name="Schnell S."/>
        </authorList>
    </citation>
    <scope>NUCLEOTIDE SEQUENCE</scope>
    <source>
        <strain evidence="2">Bb-Pol-6</strain>
    </source>
</reference>
<evidence type="ECO:0000313" key="2">
    <source>
        <dbReference type="EMBL" id="MCY0387589.1"/>
    </source>
</evidence>